<dbReference type="SUPFAM" id="SSF46689">
    <property type="entry name" value="Homeodomain-like"/>
    <property type="match status" value="1"/>
</dbReference>
<dbReference type="Pfam" id="PF00440">
    <property type="entry name" value="TetR_N"/>
    <property type="match status" value="1"/>
</dbReference>
<dbReference type="InterPro" id="IPR001647">
    <property type="entry name" value="HTH_TetR"/>
</dbReference>
<evidence type="ECO:0000256" key="2">
    <source>
        <dbReference type="ARBA" id="ARBA00023125"/>
    </source>
</evidence>
<dbReference type="Pfam" id="PF21351">
    <property type="entry name" value="TetR_C_41"/>
    <property type="match status" value="1"/>
</dbReference>
<dbReference type="Gene3D" id="1.10.357.10">
    <property type="entry name" value="Tetracycline Repressor, domain 2"/>
    <property type="match status" value="1"/>
</dbReference>
<dbReference type="PRINTS" id="PR00455">
    <property type="entry name" value="HTHTETR"/>
</dbReference>
<dbReference type="InterPro" id="IPR049484">
    <property type="entry name" value="Rv0078-like_C"/>
</dbReference>
<dbReference type="PROSITE" id="PS01081">
    <property type="entry name" value="HTH_TETR_1"/>
    <property type="match status" value="1"/>
</dbReference>
<dbReference type="InterPro" id="IPR009057">
    <property type="entry name" value="Homeodomain-like_sf"/>
</dbReference>
<keyword evidence="7" id="KW-1185">Reference proteome</keyword>
<dbReference type="PROSITE" id="PS50977">
    <property type="entry name" value="HTH_TETR_2"/>
    <property type="match status" value="1"/>
</dbReference>
<dbReference type="InterPro" id="IPR023772">
    <property type="entry name" value="DNA-bd_HTH_TetR-type_CS"/>
</dbReference>
<comment type="caution">
    <text evidence="6">The sequence shown here is derived from an EMBL/GenBank/DDBJ whole genome shotgun (WGS) entry which is preliminary data.</text>
</comment>
<feature type="DNA-binding region" description="H-T-H motif" evidence="4">
    <location>
        <begin position="67"/>
        <end position="86"/>
    </location>
</feature>
<organism evidence="6 7">
    <name type="scientific">Streptomyces synnematoformans</name>
    <dbReference type="NCBI Taxonomy" id="415721"/>
    <lineage>
        <taxon>Bacteria</taxon>
        <taxon>Bacillati</taxon>
        <taxon>Actinomycetota</taxon>
        <taxon>Actinomycetes</taxon>
        <taxon>Kitasatosporales</taxon>
        <taxon>Streptomycetaceae</taxon>
        <taxon>Streptomyces</taxon>
    </lineage>
</organism>
<name>A0ABN2ZAJ8_9ACTN</name>
<dbReference type="PANTHER" id="PTHR47506:SF6">
    <property type="entry name" value="HTH-TYPE TRANSCRIPTIONAL REPRESSOR NEMR"/>
    <property type="match status" value="1"/>
</dbReference>
<dbReference type="Proteomes" id="UP001500443">
    <property type="component" value="Unassembled WGS sequence"/>
</dbReference>
<accession>A0ABN2ZAJ8</accession>
<feature type="domain" description="HTH tetR-type" evidence="5">
    <location>
        <begin position="44"/>
        <end position="104"/>
    </location>
</feature>
<dbReference type="PANTHER" id="PTHR47506">
    <property type="entry name" value="TRANSCRIPTIONAL REGULATORY PROTEIN"/>
    <property type="match status" value="1"/>
</dbReference>
<dbReference type="EMBL" id="BAAAPF010000206">
    <property type="protein sequence ID" value="GAA2139322.1"/>
    <property type="molecule type" value="Genomic_DNA"/>
</dbReference>
<evidence type="ECO:0000259" key="5">
    <source>
        <dbReference type="PROSITE" id="PS50977"/>
    </source>
</evidence>
<proteinExistence type="predicted"/>
<evidence type="ECO:0000313" key="6">
    <source>
        <dbReference type="EMBL" id="GAA2139322.1"/>
    </source>
</evidence>
<evidence type="ECO:0000313" key="7">
    <source>
        <dbReference type="Proteomes" id="UP001500443"/>
    </source>
</evidence>
<reference evidence="6 7" key="1">
    <citation type="journal article" date="2019" name="Int. J. Syst. Evol. Microbiol.">
        <title>The Global Catalogue of Microorganisms (GCM) 10K type strain sequencing project: providing services to taxonomists for standard genome sequencing and annotation.</title>
        <authorList>
            <consortium name="The Broad Institute Genomics Platform"/>
            <consortium name="The Broad Institute Genome Sequencing Center for Infectious Disease"/>
            <person name="Wu L."/>
            <person name="Ma J."/>
        </authorList>
    </citation>
    <scope>NUCLEOTIDE SEQUENCE [LARGE SCALE GENOMIC DNA]</scope>
    <source>
        <strain evidence="6 7">JCM 15481</strain>
    </source>
</reference>
<sequence>MGGGPFSLLALAPAELHTGSTYVQRTPAYNARMETRRTQQERTAATTKDLVGAARAHFARDGYAAASLDAICAQAGITKGALYHHFRNKRSLFRAVYEAEQHRLRGAIADAFRACPDPWDGLRAGQRAFLTGSIEPGTQRITLLDAPGALGWAVMREVQADCRAMTRSGLARAVRADGEGPVSAVEAVEAVELDAMASVVFGALCECAMAVAHARDPDAVLAASLRQVDRLVAALAGTPAGAGVAADGVAPAGTGRGAAAPAVADAPPAGLPVA</sequence>
<evidence type="ECO:0000256" key="1">
    <source>
        <dbReference type="ARBA" id="ARBA00023015"/>
    </source>
</evidence>
<keyword evidence="3" id="KW-0804">Transcription</keyword>
<keyword evidence="1" id="KW-0805">Transcription regulation</keyword>
<evidence type="ECO:0000256" key="3">
    <source>
        <dbReference type="ARBA" id="ARBA00023163"/>
    </source>
</evidence>
<keyword evidence="2 4" id="KW-0238">DNA-binding</keyword>
<evidence type="ECO:0000256" key="4">
    <source>
        <dbReference type="PROSITE-ProRule" id="PRU00335"/>
    </source>
</evidence>
<gene>
    <name evidence="6" type="ORF">GCM10009802_49280</name>
</gene>
<protein>
    <recommendedName>
        <fullName evidence="5">HTH tetR-type domain-containing protein</fullName>
    </recommendedName>
</protein>